<feature type="compositionally biased region" description="Pro residues" evidence="1">
    <location>
        <begin position="406"/>
        <end position="415"/>
    </location>
</feature>
<dbReference type="AlphaFoldDB" id="A0A6L2LRC8"/>
<feature type="region of interest" description="Disordered" evidence="1">
    <location>
        <begin position="179"/>
        <end position="228"/>
    </location>
</feature>
<accession>A0A6L2LRC8</accession>
<comment type="caution">
    <text evidence="2">The sequence shown here is derived from an EMBL/GenBank/DDBJ whole genome shotgun (WGS) entry which is preliminary data.</text>
</comment>
<feature type="compositionally biased region" description="Low complexity" evidence="1">
    <location>
        <begin position="7"/>
        <end position="22"/>
    </location>
</feature>
<protein>
    <submittedName>
        <fullName evidence="2">Uncharacterized protein</fullName>
    </submittedName>
</protein>
<dbReference type="EMBL" id="BKCJ010004745">
    <property type="protein sequence ID" value="GEU62854.1"/>
    <property type="molecule type" value="Genomic_DNA"/>
</dbReference>
<feature type="region of interest" description="Disordered" evidence="1">
    <location>
        <begin position="401"/>
        <end position="437"/>
    </location>
</feature>
<feature type="compositionally biased region" description="Low complexity" evidence="1">
    <location>
        <begin position="416"/>
        <end position="437"/>
    </location>
</feature>
<organism evidence="2">
    <name type="scientific">Tanacetum cinerariifolium</name>
    <name type="common">Dalmatian daisy</name>
    <name type="synonym">Chrysanthemum cinerariifolium</name>
    <dbReference type="NCBI Taxonomy" id="118510"/>
    <lineage>
        <taxon>Eukaryota</taxon>
        <taxon>Viridiplantae</taxon>
        <taxon>Streptophyta</taxon>
        <taxon>Embryophyta</taxon>
        <taxon>Tracheophyta</taxon>
        <taxon>Spermatophyta</taxon>
        <taxon>Magnoliopsida</taxon>
        <taxon>eudicotyledons</taxon>
        <taxon>Gunneridae</taxon>
        <taxon>Pentapetalae</taxon>
        <taxon>asterids</taxon>
        <taxon>campanulids</taxon>
        <taxon>Asterales</taxon>
        <taxon>Asteraceae</taxon>
        <taxon>Asteroideae</taxon>
        <taxon>Anthemideae</taxon>
        <taxon>Anthemidinae</taxon>
        <taxon>Tanacetum</taxon>
    </lineage>
</organism>
<gene>
    <name evidence="2" type="ORF">Tci_034832</name>
</gene>
<proteinExistence type="predicted"/>
<name>A0A6L2LRC8_TANCI</name>
<evidence type="ECO:0000256" key="1">
    <source>
        <dbReference type="SAM" id="MobiDB-lite"/>
    </source>
</evidence>
<reference evidence="2" key="1">
    <citation type="journal article" date="2019" name="Sci. Rep.">
        <title>Draft genome of Tanacetum cinerariifolium, the natural source of mosquito coil.</title>
        <authorList>
            <person name="Yamashiro T."/>
            <person name="Shiraishi A."/>
            <person name="Satake H."/>
            <person name="Nakayama K."/>
        </authorList>
    </citation>
    <scope>NUCLEOTIDE SEQUENCE</scope>
</reference>
<feature type="region of interest" description="Disordered" evidence="1">
    <location>
        <begin position="1"/>
        <end position="23"/>
    </location>
</feature>
<sequence length="762" mass="86581">MADMNIPANDAPAKQAPAFAPPTRTDDQIFPSSKWVPIDKSNCVLDVQKSQRNPIFSIVFWDTMYFNLSTGLYSCQLDEQWFNLHKDVLKDALDITPTNNNNPYVAPPSSDTVIEYINTLGYPSTLRNVSAMSVNALYQPWRAILSMINMCLTGVPYYSEYQEHVAKYQQYMDAEHGKAEEGRATESLKATNGIKSKATKATKPAGDKESTLTSTQPPKPKPTPTQLFKAVPEKKQKLVKKTPNEPSPVKRSKGGLVGKYASLEAHSNWLINLVLKMFQEPHFGRIQPLPDVQGHGKEKVVDEQDAHDLLTLLTPKNKSPIDQFIFYRRTPMLTEASGHAESPSLDGKLALTDSEMKSDNVALGDLPVVDMKEILQQRIFEDKSYEAHEDHKKLYDAMEKSLESLPPQPPPPPPLAGASGAPGSEAPSSSKSAASAPQSMAWTISDTRYELVGISRTQELSLTDSLIQDDSIPDEQTGDMMNFLNWYCRQVNKIMLTPADLEGKAYEVVKAFHLDVIHLQFQIEEYHKMLTYQVNWTNLEGDQVRVDVNRPLPLGGPPVSQISKMKAASYPDFGLELLVPEKMWIDDVYMLLRRVENKSDQTCRFSVSSKLKPTQDMGHLDHLLGFDKQMLSTAVKLWTRNLVIRQRVEDFQLNTESYQIQLSLNKPRWDATGYKFKHDYTIIESPRAILEALAYRVKEFKIKWLNQGMNTRFWTQKDVTRSKEFIAAIERRLKTRRIYQNLECFVSGRVRAIDYRLLHRTE</sequence>
<evidence type="ECO:0000313" key="2">
    <source>
        <dbReference type="EMBL" id="GEU62854.1"/>
    </source>
</evidence>